<dbReference type="GO" id="GO:0031071">
    <property type="term" value="F:cysteine desulfurase activity"/>
    <property type="evidence" value="ECO:0007669"/>
    <property type="project" value="UniProtKB-EC"/>
</dbReference>
<dbReference type="InterPro" id="IPR015422">
    <property type="entry name" value="PyrdxlP-dep_Trfase_small"/>
</dbReference>
<evidence type="ECO:0000256" key="4">
    <source>
        <dbReference type="ARBA" id="ARBA00022679"/>
    </source>
</evidence>
<reference evidence="13" key="1">
    <citation type="submission" date="2016-10" db="EMBL/GenBank/DDBJ databases">
        <authorList>
            <person name="Varghese N."/>
            <person name="Submissions S."/>
        </authorList>
    </citation>
    <scope>NUCLEOTIDE SEQUENCE [LARGE SCALE GENOMIC DNA]</scope>
    <source>
        <strain evidence="13">ATCC 25963</strain>
    </source>
</reference>
<accession>A0A1I1SNU0</accession>
<dbReference type="STRING" id="54.SAMN02745121_00164"/>
<keyword evidence="13" id="KW-1185">Reference proteome</keyword>
<sequence>MRYLDHNATTPLDPRVRDAVIAALADPLLQGNPASVHSTGQRARAAVEQARRAVARALGAEPLEVTFTSGGTEADNLALLGSARALRAAGRPCGLLTSPLEHPAVLAAARRLQREGHPLALVAVDAHGRIEADALRAALRENPEIGVISLAAANHVLGNAYDIPALVRVVREIAPNALVHCDAVQAFGKLPLDFHAWDLDLLSVSSHKIYGPKGVGALVHRRRLALDPLLLGGQQERGRRAGTEPVASLAGFGIAAQLAAAELPARHAHVVALADRLRAGLADMSDVTVHGDRERRVGNTVSVGFEGCDGQLLAMNLDLAGIAVSYGAACSSGTPEPSPVLLALGLTPAAARSALRISLGAGNTEDDVDALLAALPEAIARVRGAEGGGDWREVTPS</sequence>
<organism evidence="12 13">
    <name type="scientific">Nannocystis exedens</name>
    <dbReference type="NCBI Taxonomy" id="54"/>
    <lineage>
        <taxon>Bacteria</taxon>
        <taxon>Pseudomonadati</taxon>
        <taxon>Myxococcota</taxon>
        <taxon>Polyangia</taxon>
        <taxon>Nannocystales</taxon>
        <taxon>Nannocystaceae</taxon>
        <taxon>Nannocystis</taxon>
    </lineage>
</organism>
<comment type="cofactor">
    <cofactor evidence="1 10">
        <name>pyridoxal 5'-phosphate</name>
        <dbReference type="ChEBI" id="CHEBI:597326"/>
    </cofactor>
</comment>
<dbReference type="PROSITE" id="PS00595">
    <property type="entry name" value="AA_TRANSFER_CLASS_5"/>
    <property type="match status" value="1"/>
</dbReference>
<evidence type="ECO:0000256" key="9">
    <source>
        <dbReference type="ARBA" id="ARBA00050776"/>
    </source>
</evidence>
<evidence type="ECO:0000256" key="3">
    <source>
        <dbReference type="ARBA" id="ARBA00012239"/>
    </source>
</evidence>
<evidence type="ECO:0000256" key="6">
    <source>
        <dbReference type="ARBA" id="ARBA00022898"/>
    </source>
</evidence>
<keyword evidence="6" id="KW-0663">Pyridoxal phosphate</keyword>
<protein>
    <recommendedName>
        <fullName evidence="3">cysteine desulfurase</fullName>
        <ecNumber evidence="3">2.8.1.7</ecNumber>
    </recommendedName>
</protein>
<dbReference type="InterPro" id="IPR015421">
    <property type="entry name" value="PyrdxlP-dep_Trfase_major"/>
</dbReference>
<dbReference type="EMBL" id="FOMX01000002">
    <property type="protein sequence ID" value="SFD48041.1"/>
    <property type="molecule type" value="Genomic_DNA"/>
</dbReference>
<evidence type="ECO:0000256" key="7">
    <source>
        <dbReference type="ARBA" id="ARBA00023004"/>
    </source>
</evidence>
<keyword evidence="5" id="KW-0479">Metal-binding</keyword>
<feature type="domain" description="Aminotransferase class V" evidence="11">
    <location>
        <begin position="3"/>
        <end position="371"/>
    </location>
</feature>
<evidence type="ECO:0000256" key="5">
    <source>
        <dbReference type="ARBA" id="ARBA00022723"/>
    </source>
</evidence>
<evidence type="ECO:0000256" key="10">
    <source>
        <dbReference type="RuleBase" id="RU004504"/>
    </source>
</evidence>
<dbReference type="InterPro" id="IPR015424">
    <property type="entry name" value="PyrdxlP-dep_Trfase"/>
</dbReference>
<dbReference type="Gene3D" id="1.10.260.50">
    <property type="match status" value="1"/>
</dbReference>
<dbReference type="Proteomes" id="UP000199400">
    <property type="component" value="Unassembled WGS sequence"/>
</dbReference>
<evidence type="ECO:0000256" key="1">
    <source>
        <dbReference type="ARBA" id="ARBA00001933"/>
    </source>
</evidence>
<gene>
    <name evidence="12" type="ORF">SAMN02745121_00164</name>
</gene>
<dbReference type="EC" id="2.8.1.7" evidence="3"/>
<evidence type="ECO:0000259" key="11">
    <source>
        <dbReference type="Pfam" id="PF00266"/>
    </source>
</evidence>
<dbReference type="SUPFAM" id="SSF53383">
    <property type="entry name" value="PLP-dependent transferases"/>
    <property type="match status" value="1"/>
</dbReference>
<keyword evidence="7" id="KW-0408">Iron</keyword>
<dbReference type="PIRSF" id="PIRSF005572">
    <property type="entry name" value="NifS"/>
    <property type="match status" value="1"/>
</dbReference>
<dbReference type="GO" id="GO:0046872">
    <property type="term" value="F:metal ion binding"/>
    <property type="evidence" value="ECO:0007669"/>
    <property type="project" value="UniProtKB-KW"/>
</dbReference>
<dbReference type="Gene3D" id="3.90.1150.10">
    <property type="entry name" value="Aspartate Aminotransferase, domain 1"/>
    <property type="match status" value="1"/>
</dbReference>
<dbReference type="Gene3D" id="3.40.640.10">
    <property type="entry name" value="Type I PLP-dependent aspartate aminotransferase-like (Major domain)"/>
    <property type="match status" value="1"/>
</dbReference>
<dbReference type="PANTHER" id="PTHR11601">
    <property type="entry name" value="CYSTEINE DESULFURYLASE FAMILY MEMBER"/>
    <property type="match status" value="1"/>
</dbReference>
<evidence type="ECO:0000256" key="2">
    <source>
        <dbReference type="ARBA" id="ARBA00006490"/>
    </source>
</evidence>
<proteinExistence type="inferred from homology"/>
<evidence type="ECO:0000256" key="8">
    <source>
        <dbReference type="ARBA" id="ARBA00023014"/>
    </source>
</evidence>
<dbReference type="PANTHER" id="PTHR11601:SF34">
    <property type="entry name" value="CYSTEINE DESULFURASE"/>
    <property type="match status" value="1"/>
</dbReference>
<dbReference type="AlphaFoldDB" id="A0A1I1SNU0"/>
<evidence type="ECO:0000313" key="12">
    <source>
        <dbReference type="EMBL" id="SFD48041.1"/>
    </source>
</evidence>
<dbReference type="InterPro" id="IPR016454">
    <property type="entry name" value="Cysteine_dSase"/>
</dbReference>
<dbReference type="InterPro" id="IPR020578">
    <property type="entry name" value="Aminotrans_V_PyrdxlP_BS"/>
</dbReference>
<dbReference type="Pfam" id="PF00266">
    <property type="entry name" value="Aminotran_5"/>
    <property type="match status" value="1"/>
</dbReference>
<dbReference type="RefSeq" id="WP_096333255.1">
    <property type="nucleotide sequence ID" value="NZ_FOMX01000002.1"/>
</dbReference>
<keyword evidence="4" id="KW-0808">Transferase</keyword>
<name>A0A1I1SNU0_9BACT</name>
<evidence type="ECO:0000313" key="13">
    <source>
        <dbReference type="Proteomes" id="UP000199400"/>
    </source>
</evidence>
<dbReference type="GO" id="GO:0051536">
    <property type="term" value="F:iron-sulfur cluster binding"/>
    <property type="evidence" value="ECO:0007669"/>
    <property type="project" value="UniProtKB-KW"/>
</dbReference>
<dbReference type="OrthoDB" id="9808002at2"/>
<dbReference type="InterPro" id="IPR000192">
    <property type="entry name" value="Aminotrans_V_dom"/>
</dbReference>
<comment type="similarity">
    <text evidence="2">Belongs to the class-V pyridoxal-phosphate-dependent aminotransferase family. NifS/IscS subfamily.</text>
</comment>
<comment type="catalytic activity">
    <reaction evidence="9">
        <text>(sulfur carrier)-H + L-cysteine = (sulfur carrier)-SH + L-alanine</text>
        <dbReference type="Rhea" id="RHEA:43892"/>
        <dbReference type="Rhea" id="RHEA-COMP:14737"/>
        <dbReference type="Rhea" id="RHEA-COMP:14739"/>
        <dbReference type="ChEBI" id="CHEBI:29917"/>
        <dbReference type="ChEBI" id="CHEBI:35235"/>
        <dbReference type="ChEBI" id="CHEBI:57972"/>
        <dbReference type="ChEBI" id="CHEBI:64428"/>
        <dbReference type="EC" id="2.8.1.7"/>
    </reaction>
</comment>
<keyword evidence="8" id="KW-0411">Iron-sulfur</keyword>